<dbReference type="PROSITE" id="PS50090">
    <property type="entry name" value="MYB_LIKE"/>
    <property type="match status" value="2"/>
</dbReference>
<feature type="compositionally biased region" description="Polar residues" evidence="7">
    <location>
        <begin position="1"/>
        <end position="10"/>
    </location>
</feature>
<feature type="region of interest" description="Disordered" evidence="7">
    <location>
        <begin position="1"/>
        <end position="21"/>
    </location>
</feature>
<evidence type="ECO:0000259" key="8">
    <source>
        <dbReference type="PROSITE" id="PS50090"/>
    </source>
</evidence>
<feature type="domain" description="HTH myb-type" evidence="9">
    <location>
        <begin position="69"/>
        <end position="119"/>
    </location>
</feature>
<keyword evidence="6" id="KW-0539">Nucleus</keyword>
<dbReference type="OrthoDB" id="2143914at2759"/>
<dbReference type="SMART" id="SM00717">
    <property type="entry name" value="SANT"/>
    <property type="match status" value="2"/>
</dbReference>
<keyword evidence="2" id="KW-0677">Repeat</keyword>
<name>A0A6P6BAF0_DURZI</name>
<evidence type="ECO:0000256" key="6">
    <source>
        <dbReference type="ARBA" id="ARBA00023242"/>
    </source>
</evidence>
<dbReference type="InterPro" id="IPR050560">
    <property type="entry name" value="MYB_TF"/>
</dbReference>
<dbReference type="AlphaFoldDB" id="A0A6P6BAF0"/>
<dbReference type="Gene3D" id="1.10.10.60">
    <property type="entry name" value="Homeodomain-like"/>
    <property type="match status" value="2"/>
</dbReference>
<evidence type="ECO:0000256" key="4">
    <source>
        <dbReference type="ARBA" id="ARBA00023125"/>
    </source>
</evidence>
<keyword evidence="3" id="KW-0805">Transcription regulation</keyword>
<feature type="domain" description="HTH myb-type" evidence="9">
    <location>
        <begin position="13"/>
        <end position="68"/>
    </location>
</feature>
<dbReference type="KEGG" id="dzi:111316356"/>
<dbReference type="FunFam" id="1.10.10.60:FF:000060">
    <property type="entry name" value="MYB transcription factor"/>
    <property type="match status" value="1"/>
</dbReference>
<feature type="domain" description="Myb-like" evidence="8">
    <location>
        <begin position="13"/>
        <end position="64"/>
    </location>
</feature>
<dbReference type="GO" id="GO:0000978">
    <property type="term" value="F:RNA polymerase II cis-regulatory region sequence-specific DNA binding"/>
    <property type="evidence" value="ECO:0007669"/>
    <property type="project" value="TreeGrafter"/>
</dbReference>
<accession>A0A6P6BAF0</accession>
<evidence type="ECO:0000256" key="1">
    <source>
        <dbReference type="ARBA" id="ARBA00004123"/>
    </source>
</evidence>
<dbReference type="InterPro" id="IPR017930">
    <property type="entry name" value="Myb_dom"/>
</dbReference>
<dbReference type="InterPro" id="IPR001005">
    <property type="entry name" value="SANT/Myb"/>
</dbReference>
<dbReference type="InterPro" id="IPR009057">
    <property type="entry name" value="Homeodomain-like_sf"/>
</dbReference>
<reference evidence="11" key="1">
    <citation type="submission" date="2025-08" db="UniProtKB">
        <authorList>
            <consortium name="RefSeq"/>
        </authorList>
    </citation>
    <scope>IDENTIFICATION</scope>
    <source>
        <tissue evidence="11">Fruit stalk</tissue>
    </source>
</reference>
<sequence>MGKFRGNSSDTSEKSCHRGHWRPAENEKLERLVEQYGPKNWNFIAQHFEGRSGKSCRLRWYNQLDPNINKKPFTEEEEEMLLTAHRIQGNKWASIARLFPGRTDNAVKNHYHVIMARRKRAKLFFYCKRNEQRNPDHSNGNNISGKFERFLRPQPKCGSKLGFCRYHVTERQGVTLLSSSSSSSPSWLSGSIISRDSSGYYGGEIKDYVRTSDQDDLFVNTSGHNSFIGPKAVHLHHSFTFSNFGNVFGSEGGNYCRRRVVKFNDNQSAPWNLHIVSRQNQGEGSILKHKDVPLIDFLGVGIS</sequence>
<dbReference type="Pfam" id="PF13921">
    <property type="entry name" value="Myb_DNA-bind_6"/>
    <property type="match status" value="1"/>
</dbReference>
<evidence type="ECO:0000256" key="2">
    <source>
        <dbReference type="ARBA" id="ARBA00022737"/>
    </source>
</evidence>
<dbReference type="PROSITE" id="PS51294">
    <property type="entry name" value="HTH_MYB"/>
    <property type="match status" value="2"/>
</dbReference>
<dbReference type="SUPFAM" id="SSF46689">
    <property type="entry name" value="Homeodomain-like"/>
    <property type="match status" value="1"/>
</dbReference>
<protein>
    <submittedName>
        <fullName evidence="11">Transcription factor MYB27-like</fullName>
    </submittedName>
</protein>
<dbReference type="RefSeq" id="XP_022774070.1">
    <property type="nucleotide sequence ID" value="XM_022918335.1"/>
</dbReference>
<dbReference type="Proteomes" id="UP000515121">
    <property type="component" value="Unplaced"/>
</dbReference>
<comment type="subcellular location">
    <subcellularLocation>
        <location evidence="1">Nucleus</location>
    </subcellularLocation>
</comment>
<evidence type="ECO:0000313" key="10">
    <source>
        <dbReference type="Proteomes" id="UP000515121"/>
    </source>
</evidence>
<dbReference type="PANTHER" id="PTHR45614:SF100">
    <property type="entry name" value="MYB TRANSCRIPTION FACTOR"/>
    <property type="match status" value="1"/>
</dbReference>
<keyword evidence="5" id="KW-0804">Transcription</keyword>
<evidence type="ECO:0000256" key="7">
    <source>
        <dbReference type="SAM" id="MobiDB-lite"/>
    </source>
</evidence>
<gene>
    <name evidence="11" type="primary">LOC111316356</name>
</gene>
<proteinExistence type="predicted"/>
<evidence type="ECO:0000313" key="11">
    <source>
        <dbReference type="RefSeq" id="XP_022774070.1"/>
    </source>
</evidence>
<evidence type="ECO:0000256" key="3">
    <source>
        <dbReference type="ARBA" id="ARBA00023015"/>
    </source>
</evidence>
<feature type="domain" description="Myb-like" evidence="8">
    <location>
        <begin position="65"/>
        <end position="115"/>
    </location>
</feature>
<dbReference type="GeneID" id="111316356"/>
<keyword evidence="4" id="KW-0238">DNA-binding</keyword>
<dbReference type="GO" id="GO:0005634">
    <property type="term" value="C:nucleus"/>
    <property type="evidence" value="ECO:0007669"/>
    <property type="project" value="UniProtKB-SubCell"/>
</dbReference>
<dbReference type="CDD" id="cd00167">
    <property type="entry name" value="SANT"/>
    <property type="match status" value="2"/>
</dbReference>
<keyword evidence="10" id="KW-1185">Reference proteome</keyword>
<dbReference type="GO" id="GO:0000981">
    <property type="term" value="F:DNA-binding transcription factor activity, RNA polymerase II-specific"/>
    <property type="evidence" value="ECO:0007669"/>
    <property type="project" value="TreeGrafter"/>
</dbReference>
<evidence type="ECO:0000256" key="5">
    <source>
        <dbReference type="ARBA" id="ARBA00023163"/>
    </source>
</evidence>
<evidence type="ECO:0000259" key="9">
    <source>
        <dbReference type="PROSITE" id="PS51294"/>
    </source>
</evidence>
<dbReference type="PANTHER" id="PTHR45614">
    <property type="entry name" value="MYB PROTEIN-RELATED"/>
    <property type="match status" value="1"/>
</dbReference>
<feature type="compositionally biased region" description="Basic and acidic residues" evidence="7">
    <location>
        <begin position="11"/>
        <end position="21"/>
    </location>
</feature>
<organism evidence="10 11">
    <name type="scientific">Durio zibethinus</name>
    <name type="common">Durian</name>
    <dbReference type="NCBI Taxonomy" id="66656"/>
    <lineage>
        <taxon>Eukaryota</taxon>
        <taxon>Viridiplantae</taxon>
        <taxon>Streptophyta</taxon>
        <taxon>Embryophyta</taxon>
        <taxon>Tracheophyta</taxon>
        <taxon>Spermatophyta</taxon>
        <taxon>Magnoliopsida</taxon>
        <taxon>eudicotyledons</taxon>
        <taxon>Gunneridae</taxon>
        <taxon>Pentapetalae</taxon>
        <taxon>rosids</taxon>
        <taxon>malvids</taxon>
        <taxon>Malvales</taxon>
        <taxon>Malvaceae</taxon>
        <taxon>Helicteroideae</taxon>
        <taxon>Durio</taxon>
    </lineage>
</organism>